<dbReference type="EMBL" id="HBIH01007685">
    <property type="protein sequence ID" value="CAE0322541.1"/>
    <property type="molecule type" value="Transcribed_RNA"/>
</dbReference>
<dbReference type="AlphaFoldDB" id="A0A7S3IH02"/>
<dbReference type="GO" id="GO:0005786">
    <property type="term" value="C:signal recognition particle, endoplasmic reticulum targeting"/>
    <property type="evidence" value="ECO:0007669"/>
    <property type="project" value="UniProtKB-KW"/>
</dbReference>
<feature type="compositionally biased region" description="Basic and acidic residues" evidence="4">
    <location>
        <begin position="93"/>
        <end position="105"/>
    </location>
</feature>
<accession>A0A7S3IH02</accession>
<evidence type="ECO:0000256" key="3">
    <source>
        <dbReference type="ARBA" id="ARBA00023274"/>
    </source>
</evidence>
<dbReference type="Pfam" id="PF01922">
    <property type="entry name" value="SRP19"/>
    <property type="match status" value="1"/>
</dbReference>
<dbReference type="InterPro" id="IPR002778">
    <property type="entry name" value="Signal_recog_particle_SRP19"/>
</dbReference>
<dbReference type="GO" id="GO:0008312">
    <property type="term" value="F:7S RNA binding"/>
    <property type="evidence" value="ECO:0007669"/>
    <property type="project" value="InterPro"/>
</dbReference>
<evidence type="ECO:0000313" key="5">
    <source>
        <dbReference type="EMBL" id="CAE0322541.1"/>
    </source>
</evidence>
<sequence>MKCLLDIASKHPRDFFNTGRVKVQLIDEKTGEPVNSEIGTNKRKLLEMMASKFPEAQVKYNEVLEGQKKVQEEKKAEIARLQEQARAMQGGPKPDEAKKEEDGGAKKKKKKGKK</sequence>
<keyword evidence="1" id="KW-0963">Cytoplasm</keyword>
<proteinExistence type="predicted"/>
<reference evidence="5" key="1">
    <citation type="submission" date="2021-01" db="EMBL/GenBank/DDBJ databases">
        <authorList>
            <person name="Corre E."/>
            <person name="Pelletier E."/>
            <person name="Niang G."/>
            <person name="Scheremetjew M."/>
            <person name="Finn R."/>
            <person name="Kale V."/>
            <person name="Holt S."/>
            <person name="Cochrane G."/>
            <person name="Meng A."/>
            <person name="Brown T."/>
            <person name="Cohen L."/>
        </authorList>
    </citation>
    <scope>NUCLEOTIDE SEQUENCE</scope>
    <source>
        <strain evidence="5">S3</strain>
    </source>
</reference>
<feature type="region of interest" description="Disordered" evidence="4">
    <location>
        <begin position="80"/>
        <end position="114"/>
    </location>
</feature>
<gene>
    <name evidence="5" type="ORF">SINC0208_LOCUS3125</name>
</gene>
<dbReference type="SUPFAM" id="SSF69695">
    <property type="entry name" value="SRP19"/>
    <property type="match status" value="1"/>
</dbReference>
<evidence type="ECO:0000256" key="1">
    <source>
        <dbReference type="ARBA" id="ARBA00022490"/>
    </source>
</evidence>
<name>A0A7S3IH02_9SPIT</name>
<dbReference type="GO" id="GO:0006614">
    <property type="term" value="P:SRP-dependent cotranslational protein targeting to membrane"/>
    <property type="evidence" value="ECO:0007669"/>
    <property type="project" value="InterPro"/>
</dbReference>
<organism evidence="5">
    <name type="scientific">Strombidium inclinatum</name>
    <dbReference type="NCBI Taxonomy" id="197538"/>
    <lineage>
        <taxon>Eukaryota</taxon>
        <taxon>Sar</taxon>
        <taxon>Alveolata</taxon>
        <taxon>Ciliophora</taxon>
        <taxon>Intramacronucleata</taxon>
        <taxon>Spirotrichea</taxon>
        <taxon>Oligotrichia</taxon>
        <taxon>Strombidiidae</taxon>
        <taxon>Strombidium</taxon>
    </lineage>
</organism>
<evidence type="ECO:0000256" key="4">
    <source>
        <dbReference type="SAM" id="MobiDB-lite"/>
    </source>
</evidence>
<evidence type="ECO:0000256" key="2">
    <source>
        <dbReference type="ARBA" id="ARBA00023135"/>
    </source>
</evidence>
<keyword evidence="3" id="KW-0687">Ribonucleoprotein</keyword>
<dbReference type="InterPro" id="IPR036521">
    <property type="entry name" value="SRP19-like_sf"/>
</dbReference>
<protein>
    <submittedName>
        <fullName evidence="5">Uncharacterized protein</fullName>
    </submittedName>
</protein>
<dbReference type="Gene3D" id="3.30.56.30">
    <property type="entry name" value="Signal recognition particle, SRP19-like subunit"/>
    <property type="match status" value="1"/>
</dbReference>
<keyword evidence="2" id="KW-0733">Signal recognition particle</keyword>